<feature type="binding site" evidence="4">
    <location>
        <position position="181"/>
    </location>
    <ligand>
        <name>Zn(2+)</name>
        <dbReference type="ChEBI" id="CHEBI:29105"/>
    </ligand>
</feature>
<feature type="binding site" evidence="4">
    <location>
        <position position="131"/>
    </location>
    <ligand>
        <name>Zn(2+)</name>
        <dbReference type="ChEBI" id="CHEBI:29105"/>
    </ligand>
</feature>
<dbReference type="Pfam" id="PF02146">
    <property type="entry name" value="SIR2"/>
    <property type="match status" value="1"/>
</dbReference>
<dbReference type="GO" id="GO:0017136">
    <property type="term" value="F:histone deacetylase activity, NAD-dependent"/>
    <property type="evidence" value="ECO:0007669"/>
    <property type="project" value="TreeGrafter"/>
</dbReference>
<name>A0A2T0V4W8_9GAMM</name>
<feature type="domain" description="Deacetylase sirtuin-type" evidence="6">
    <location>
        <begin position="2"/>
        <end position="286"/>
    </location>
</feature>
<keyword evidence="3" id="KW-0520">NAD</keyword>
<comment type="caution">
    <text evidence="7">The sequence shown here is derived from an EMBL/GenBank/DDBJ whole genome shotgun (WGS) entry which is preliminary data.</text>
</comment>
<dbReference type="InterPro" id="IPR026590">
    <property type="entry name" value="Ssirtuin_cat_dom"/>
</dbReference>
<dbReference type="OrthoDB" id="9800582at2"/>
<dbReference type="NCBIfam" id="NF003738">
    <property type="entry name" value="PRK05333.1"/>
    <property type="match status" value="1"/>
</dbReference>
<dbReference type="InterPro" id="IPR003000">
    <property type="entry name" value="Sirtuin"/>
</dbReference>
<keyword evidence="8" id="KW-1185">Reference proteome</keyword>
<sequence length="304" mass="33288">MQKRVAQAGSELARFIEQHPRLWVITGAGVSTDSGIPDYRDEAGQWKRPPPVQHGDFMASPSVRQRYWARALVGFQALREAKPGGAHKALAALEAMGYIERLVTQNVDRLHQRAGSRRVIDLHGRADLVKCMRCGYQMMRHAMHSEMARMNPAFAALDATHAPDGDADLETDFSTFRVFDCPRCHGILKPDVVYYGDVVPVERRLAAEAGLKSAQAVLAVGTSLMVFSGYRFCREAHAMGLPIASLSLGVTRADALLTHQWQAPLTPVLTYAVEQLASHQRALDTQGLSASQNRQGASRSSGSA</sequence>
<keyword evidence="2" id="KW-0808">Transferase</keyword>
<dbReference type="InterPro" id="IPR029035">
    <property type="entry name" value="DHS-like_NAD/FAD-binding_dom"/>
</dbReference>
<dbReference type="EC" id="2.3.1.286" evidence="1"/>
<evidence type="ECO:0000259" key="6">
    <source>
        <dbReference type="PROSITE" id="PS50305"/>
    </source>
</evidence>
<dbReference type="PROSITE" id="PS50305">
    <property type="entry name" value="SIRTUIN"/>
    <property type="match status" value="1"/>
</dbReference>
<evidence type="ECO:0000256" key="2">
    <source>
        <dbReference type="ARBA" id="ARBA00022679"/>
    </source>
</evidence>
<dbReference type="GO" id="GO:0070403">
    <property type="term" value="F:NAD+ binding"/>
    <property type="evidence" value="ECO:0007669"/>
    <property type="project" value="InterPro"/>
</dbReference>
<evidence type="ECO:0000313" key="7">
    <source>
        <dbReference type="EMBL" id="PRY65108.1"/>
    </source>
</evidence>
<reference evidence="7 8" key="1">
    <citation type="submission" date="2018-03" db="EMBL/GenBank/DDBJ databases">
        <title>Genomic Encyclopedia of Type Strains, Phase III (KMG-III): the genomes of soil and plant-associated and newly described type strains.</title>
        <authorList>
            <person name="Whitman W."/>
        </authorList>
    </citation>
    <scope>NUCLEOTIDE SEQUENCE [LARGE SCALE GENOMIC DNA]</scope>
    <source>
        <strain evidence="7 8">CGMCC 1.12152</strain>
    </source>
</reference>
<dbReference type="AlphaFoldDB" id="A0A2T0V4W8"/>
<evidence type="ECO:0000256" key="3">
    <source>
        <dbReference type="ARBA" id="ARBA00023027"/>
    </source>
</evidence>
<evidence type="ECO:0000256" key="1">
    <source>
        <dbReference type="ARBA" id="ARBA00012928"/>
    </source>
</evidence>
<dbReference type="RefSeq" id="WP_106374537.1">
    <property type="nucleotide sequence ID" value="NZ_PVTK01000003.1"/>
</dbReference>
<dbReference type="InterPro" id="IPR026591">
    <property type="entry name" value="Sirtuin_cat_small_dom_sf"/>
</dbReference>
<dbReference type="InterPro" id="IPR050134">
    <property type="entry name" value="NAD-dep_sirtuin_deacylases"/>
</dbReference>
<gene>
    <name evidence="7" type="ORF">B0H98_10348</name>
</gene>
<keyword evidence="4" id="KW-0862">Zinc</keyword>
<feature type="region of interest" description="Disordered" evidence="5">
    <location>
        <begin position="284"/>
        <end position="304"/>
    </location>
</feature>
<dbReference type="Gene3D" id="3.40.50.1220">
    <property type="entry name" value="TPP-binding domain"/>
    <property type="match status" value="1"/>
</dbReference>
<protein>
    <recommendedName>
        <fullName evidence="1">protein acetyllysine N-acetyltransferase</fullName>
        <ecNumber evidence="1">2.3.1.286</ecNumber>
    </recommendedName>
</protein>
<feature type="binding site" evidence="4">
    <location>
        <position position="184"/>
    </location>
    <ligand>
        <name>Zn(2+)</name>
        <dbReference type="ChEBI" id="CHEBI:29105"/>
    </ligand>
</feature>
<evidence type="ECO:0000256" key="5">
    <source>
        <dbReference type="SAM" id="MobiDB-lite"/>
    </source>
</evidence>
<dbReference type="EMBL" id="PVTK01000003">
    <property type="protein sequence ID" value="PRY65108.1"/>
    <property type="molecule type" value="Genomic_DNA"/>
</dbReference>
<proteinExistence type="predicted"/>
<feature type="active site" description="Proton acceptor" evidence="4">
    <location>
        <position position="123"/>
    </location>
</feature>
<organism evidence="7 8">
    <name type="scientific">Vreelandella songnenensis</name>
    <dbReference type="NCBI Taxonomy" id="1176243"/>
    <lineage>
        <taxon>Bacteria</taxon>
        <taxon>Pseudomonadati</taxon>
        <taxon>Pseudomonadota</taxon>
        <taxon>Gammaproteobacteria</taxon>
        <taxon>Oceanospirillales</taxon>
        <taxon>Halomonadaceae</taxon>
        <taxon>Vreelandella</taxon>
    </lineage>
</organism>
<keyword evidence="4" id="KW-0479">Metal-binding</keyword>
<dbReference type="PANTHER" id="PTHR11085:SF10">
    <property type="entry name" value="NAD-DEPENDENT PROTEIN DEACYLASE SIRTUIN-5, MITOCHONDRIAL-RELATED"/>
    <property type="match status" value="1"/>
</dbReference>
<dbReference type="Proteomes" id="UP000237647">
    <property type="component" value="Unassembled WGS sequence"/>
</dbReference>
<accession>A0A2T0V4W8</accession>
<evidence type="ECO:0000313" key="8">
    <source>
        <dbReference type="Proteomes" id="UP000237647"/>
    </source>
</evidence>
<dbReference type="Gene3D" id="3.30.1600.10">
    <property type="entry name" value="SIR2/SIRT2 'Small Domain"/>
    <property type="match status" value="1"/>
</dbReference>
<dbReference type="PANTHER" id="PTHR11085">
    <property type="entry name" value="NAD-DEPENDENT PROTEIN DEACYLASE SIRTUIN-5, MITOCHONDRIAL-RELATED"/>
    <property type="match status" value="1"/>
</dbReference>
<feature type="binding site" evidence="4">
    <location>
        <position position="134"/>
    </location>
    <ligand>
        <name>Zn(2+)</name>
        <dbReference type="ChEBI" id="CHEBI:29105"/>
    </ligand>
</feature>
<dbReference type="SUPFAM" id="SSF52467">
    <property type="entry name" value="DHS-like NAD/FAD-binding domain"/>
    <property type="match status" value="1"/>
</dbReference>
<evidence type="ECO:0000256" key="4">
    <source>
        <dbReference type="PROSITE-ProRule" id="PRU00236"/>
    </source>
</evidence>
<feature type="compositionally biased region" description="Polar residues" evidence="5">
    <location>
        <begin position="286"/>
        <end position="304"/>
    </location>
</feature>
<dbReference type="GO" id="GO:0046872">
    <property type="term" value="F:metal ion binding"/>
    <property type="evidence" value="ECO:0007669"/>
    <property type="project" value="UniProtKB-KW"/>
</dbReference>